<evidence type="ECO:0000313" key="2">
    <source>
        <dbReference type="EMBL" id="UOQ51454.1"/>
    </source>
</evidence>
<keyword evidence="3" id="KW-1185">Reference proteome</keyword>
<proteinExistence type="predicted"/>
<reference evidence="2 3" key="1">
    <citation type="submission" date="2022-04" db="EMBL/GenBank/DDBJ databases">
        <title>Hymenobacter sp. isolated from the air.</title>
        <authorList>
            <person name="Won M."/>
            <person name="Lee C.-M."/>
            <person name="Woen H.-Y."/>
            <person name="Kwon S.-W."/>
        </authorList>
    </citation>
    <scope>NUCLEOTIDE SEQUENCE [LARGE SCALE GENOMIC DNA]</scope>
    <source>
        <strain evidence="3">5116 S-27</strain>
    </source>
</reference>
<dbReference type="Proteomes" id="UP000831785">
    <property type="component" value="Chromosome"/>
</dbReference>
<feature type="compositionally biased region" description="Polar residues" evidence="1">
    <location>
        <begin position="1"/>
        <end position="13"/>
    </location>
</feature>
<gene>
    <name evidence="2" type="ORF">MUN80_16990</name>
</gene>
<name>A0ABY4F4R5_9BACT</name>
<feature type="region of interest" description="Disordered" evidence="1">
    <location>
        <begin position="1"/>
        <end position="20"/>
    </location>
</feature>
<protein>
    <submittedName>
        <fullName evidence="2">Uncharacterized protein</fullName>
    </submittedName>
</protein>
<evidence type="ECO:0000256" key="1">
    <source>
        <dbReference type="SAM" id="MobiDB-lite"/>
    </source>
</evidence>
<dbReference type="EMBL" id="CP095049">
    <property type="protein sequence ID" value="UOQ51454.1"/>
    <property type="molecule type" value="Genomic_DNA"/>
</dbReference>
<dbReference type="RefSeq" id="WP_244714664.1">
    <property type="nucleotide sequence ID" value="NZ_CP095049.1"/>
</dbReference>
<evidence type="ECO:0000313" key="3">
    <source>
        <dbReference type="Proteomes" id="UP000831785"/>
    </source>
</evidence>
<organism evidence="2 3">
    <name type="scientific">Hymenobacter cellulosivorans</name>
    <dbReference type="NCBI Taxonomy" id="2932249"/>
    <lineage>
        <taxon>Bacteria</taxon>
        <taxon>Pseudomonadati</taxon>
        <taxon>Bacteroidota</taxon>
        <taxon>Cytophagia</taxon>
        <taxon>Cytophagales</taxon>
        <taxon>Hymenobacteraceae</taxon>
        <taxon>Hymenobacter</taxon>
    </lineage>
</organism>
<sequence>MNEPQPTGSQMPAQPTPPEIMEESVFSLLHAFDPATALHELDLLDEPDQTPLATAAPNGQNE</sequence>
<accession>A0ABY4F4R5</accession>